<gene>
    <name evidence="1" type="ORF">SDC9_186731</name>
</gene>
<proteinExistence type="predicted"/>
<sequence length="77" mass="8806">MYRIAEQFLSWRQLHQPAAVHYADTVTDIAHHCQVMGDKQTGQAAFLLQLFKKVHNLCLNGNIERSDGLVGDDQLWI</sequence>
<dbReference type="AlphaFoldDB" id="A0A645HV05"/>
<dbReference type="AntiFam" id="ANF00095">
    <property type="entry name" value="Shadow ORF (opposite ABC transporters)"/>
</dbReference>
<protein>
    <submittedName>
        <fullName evidence="1">Uncharacterized protein</fullName>
    </submittedName>
</protein>
<comment type="caution">
    <text evidence="1">The sequence shown here is derived from an EMBL/GenBank/DDBJ whole genome shotgun (WGS) entry which is preliminary data.</text>
</comment>
<name>A0A645HV05_9ZZZZ</name>
<accession>A0A645HV05</accession>
<evidence type="ECO:0000313" key="1">
    <source>
        <dbReference type="EMBL" id="MPN39203.1"/>
    </source>
</evidence>
<dbReference type="EMBL" id="VSSQ01094882">
    <property type="protein sequence ID" value="MPN39203.1"/>
    <property type="molecule type" value="Genomic_DNA"/>
</dbReference>
<organism evidence="1">
    <name type="scientific">bioreactor metagenome</name>
    <dbReference type="NCBI Taxonomy" id="1076179"/>
    <lineage>
        <taxon>unclassified sequences</taxon>
        <taxon>metagenomes</taxon>
        <taxon>ecological metagenomes</taxon>
    </lineage>
</organism>
<reference evidence="1" key="1">
    <citation type="submission" date="2019-08" db="EMBL/GenBank/DDBJ databases">
        <authorList>
            <person name="Kucharzyk K."/>
            <person name="Murdoch R.W."/>
            <person name="Higgins S."/>
            <person name="Loffler F."/>
        </authorList>
    </citation>
    <scope>NUCLEOTIDE SEQUENCE</scope>
</reference>